<keyword evidence="1" id="KW-1133">Transmembrane helix</keyword>
<proteinExistence type="predicted"/>
<evidence type="ECO:0000256" key="1">
    <source>
        <dbReference type="SAM" id="Phobius"/>
    </source>
</evidence>
<reference evidence="2 3" key="1">
    <citation type="submission" date="2018-10" db="EMBL/GenBank/DDBJ databases">
        <title>Draft genome sequence of Weissella viridescens UCO-SMC3.</title>
        <authorList>
            <person name="Garcia-Cancino A."/>
            <person name="Espinoza-Monje M."/>
            <person name="Albarracin L."/>
            <person name="Garcia-Castillo V."/>
            <person name="Campos-Martin J."/>
            <person name="Nakano Y."/>
            <person name="Guitierrez-Zamorano C."/>
            <person name="Ikeda-Ohtsubo W."/>
            <person name="Morita H."/>
            <person name="Kitazawa H."/>
            <person name="Villena J."/>
        </authorList>
    </citation>
    <scope>NUCLEOTIDE SEQUENCE [LARGE SCALE GENOMIC DNA]</scope>
    <source>
        <strain evidence="2 3">UCO-SMC3</strain>
    </source>
</reference>
<feature type="transmembrane region" description="Helical" evidence="1">
    <location>
        <begin position="12"/>
        <end position="36"/>
    </location>
</feature>
<name>A0A3P2RAU4_WEIVI</name>
<evidence type="ECO:0000313" key="3">
    <source>
        <dbReference type="Proteomes" id="UP000275836"/>
    </source>
</evidence>
<comment type="caution">
    <text evidence="2">The sequence shown here is derived from an EMBL/GenBank/DDBJ whole genome shotgun (WGS) entry which is preliminary data.</text>
</comment>
<organism evidence="2 3">
    <name type="scientific">Weissella viridescens</name>
    <name type="common">Lactobacillus viridescens</name>
    <dbReference type="NCBI Taxonomy" id="1629"/>
    <lineage>
        <taxon>Bacteria</taxon>
        <taxon>Bacillati</taxon>
        <taxon>Bacillota</taxon>
        <taxon>Bacilli</taxon>
        <taxon>Lactobacillales</taxon>
        <taxon>Lactobacillaceae</taxon>
        <taxon>Weissella</taxon>
    </lineage>
</organism>
<accession>A0A3P2RAU4</accession>
<dbReference type="RefSeq" id="WP_124943583.1">
    <property type="nucleotide sequence ID" value="NZ_RHGY01000007.1"/>
</dbReference>
<dbReference type="AlphaFoldDB" id="A0A3P2RAU4"/>
<keyword evidence="1" id="KW-0472">Membrane</keyword>
<protein>
    <submittedName>
        <fullName evidence="2">Uncharacterized protein</fullName>
    </submittedName>
</protein>
<gene>
    <name evidence="2" type="ORF">D3P96_06630</name>
</gene>
<dbReference type="Proteomes" id="UP000275836">
    <property type="component" value="Unassembled WGS sequence"/>
</dbReference>
<feature type="transmembrane region" description="Helical" evidence="1">
    <location>
        <begin position="56"/>
        <end position="78"/>
    </location>
</feature>
<dbReference type="EMBL" id="RHGY01000007">
    <property type="protein sequence ID" value="RRG17624.1"/>
    <property type="molecule type" value="Genomic_DNA"/>
</dbReference>
<keyword evidence="1" id="KW-0812">Transmembrane</keyword>
<evidence type="ECO:0000313" key="2">
    <source>
        <dbReference type="EMBL" id="RRG17624.1"/>
    </source>
</evidence>
<sequence>MIIRKKRYFGWLEETFISSVWVVSFGLVLIGGLYLGGAYTDDLSILYIVLGLNQKIFLVVLGLITTSLFVWLIVLGCAECTRDTSRKE</sequence>